<organism evidence="10">
    <name type="scientific">freshwater metagenome</name>
    <dbReference type="NCBI Taxonomy" id="449393"/>
    <lineage>
        <taxon>unclassified sequences</taxon>
        <taxon>metagenomes</taxon>
        <taxon>ecological metagenomes</taxon>
    </lineage>
</organism>
<feature type="domain" description="ABC transporter" evidence="8">
    <location>
        <begin position="327"/>
        <end position="535"/>
    </location>
</feature>
<proteinExistence type="predicted"/>
<dbReference type="GO" id="GO:0140359">
    <property type="term" value="F:ABC-type transporter activity"/>
    <property type="evidence" value="ECO:0007669"/>
    <property type="project" value="InterPro"/>
</dbReference>
<gene>
    <name evidence="10" type="ORF">UFOPK3608_00711</name>
</gene>
<dbReference type="PROSITE" id="PS50929">
    <property type="entry name" value="ABC_TM1F"/>
    <property type="match status" value="1"/>
</dbReference>
<dbReference type="InterPro" id="IPR017871">
    <property type="entry name" value="ABC_transporter-like_CS"/>
</dbReference>
<accession>A0A6J7GFQ8</accession>
<evidence type="ECO:0000313" key="10">
    <source>
        <dbReference type="EMBL" id="CAB4907211.1"/>
    </source>
</evidence>
<dbReference type="InterPro" id="IPR003439">
    <property type="entry name" value="ABC_transporter-like_ATP-bd"/>
</dbReference>
<feature type="transmembrane region" description="Helical" evidence="7">
    <location>
        <begin position="243"/>
        <end position="266"/>
    </location>
</feature>
<evidence type="ECO:0000259" key="8">
    <source>
        <dbReference type="PROSITE" id="PS50893"/>
    </source>
</evidence>
<dbReference type="SMART" id="SM00382">
    <property type="entry name" value="AAA"/>
    <property type="match status" value="1"/>
</dbReference>
<dbReference type="GO" id="GO:0016887">
    <property type="term" value="F:ATP hydrolysis activity"/>
    <property type="evidence" value="ECO:0007669"/>
    <property type="project" value="InterPro"/>
</dbReference>
<evidence type="ECO:0000256" key="2">
    <source>
        <dbReference type="ARBA" id="ARBA00022692"/>
    </source>
</evidence>
<keyword evidence="5 7" id="KW-1133">Transmembrane helix</keyword>
<dbReference type="PROSITE" id="PS50893">
    <property type="entry name" value="ABC_TRANSPORTER_2"/>
    <property type="match status" value="1"/>
</dbReference>
<dbReference type="SUPFAM" id="SSF90123">
    <property type="entry name" value="ABC transporter transmembrane region"/>
    <property type="match status" value="1"/>
</dbReference>
<dbReference type="PANTHER" id="PTHR24221:SF653">
    <property type="entry name" value="TRANSPORT ATP-BINDING PROTEIN CYDC"/>
    <property type="match status" value="1"/>
</dbReference>
<dbReference type="SUPFAM" id="SSF52540">
    <property type="entry name" value="P-loop containing nucleoside triphosphate hydrolases"/>
    <property type="match status" value="1"/>
</dbReference>
<keyword evidence="6 7" id="KW-0472">Membrane</keyword>
<feature type="transmembrane region" description="Helical" evidence="7">
    <location>
        <begin position="130"/>
        <end position="155"/>
    </location>
</feature>
<feature type="transmembrane region" description="Helical" evidence="7">
    <location>
        <begin position="272"/>
        <end position="292"/>
    </location>
</feature>
<dbReference type="GO" id="GO:0034040">
    <property type="term" value="F:ATPase-coupled lipid transmembrane transporter activity"/>
    <property type="evidence" value="ECO:0007669"/>
    <property type="project" value="TreeGrafter"/>
</dbReference>
<dbReference type="Gene3D" id="3.40.50.300">
    <property type="entry name" value="P-loop containing nucleotide triphosphate hydrolases"/>
    <property type="match status" value="1"/>
</dbReference>
<dbReference type="GO" id="GO:0005524">
    <property type="term" value="F:ATP binding"/>
    <property type="evidence" value="ECO:0007669"/>
    <property type="project" value="UniProtKB-KW"/>
</dbReference>
<dbReference type="InterPro" id="IPR036640">
    <property type="entry name" value="ABC1_TM_sf"/>
</dbReference>
<feature type="domain" description="ABC transmembrane type-1" evidence="9">
    <location>
        <begin position="20"/>
        <end position="301"/>
    </location>
</feature>
<dbReference type="Gene3D" id="1.20.1560.10">
    <property type="entry name" value="ABC transporter type 1, transmembrane domain"/>
    <property type="match status" value="1"/>
</dbReference>
<name>A0A6J7GFQ8_9ZZZZ</name>
<keyword evidence="4" id="KW-0067">ATP-binding</keyword>
<evidence type="ECO:0000256" key="4">
    <source>
        <dbReference type="ARBA" id="ARBA00022840"/>
    </source>
</evidence>
<dbReference type="GO" id="GO:0045454">
    <property type="term" value="P:cell redox homeostasis"/>
    <property type="evidence" value="ECO:0007669"/>
    <property type="project" value="InterPro"/>
</dbReference>
<dbReference type="EMBL" id="CAFBMP010000039">
    <property type="protein sequence ID" value="CAB4907211.1"/>
    <property type="molecule type" value="Genomic_DNA"/>
</dbReference>
<dbReference type="InterPro" id="IPR027417">
    <property type="entry name" value="P-loop_NTPase"/>
</dbReference>
<dbReference type="GO" id="GO:0016020">
    <property type="term" value="C:membrane"/>
    <property type="evidence" value="ECO:0007669"/>
    <property type="project" value="UniProtKB-SubCell"/>
</dbReference>
<dbReference type="GO" id="GO:0034775">
    <property type="term" value="P:glutathione transmembrane transport"/>
    <property type="evidence" value="ECO:0007669"/>
    <property type="project" value="InterPro"/>
</dbReference>
<dbReference type="InterPro" id="IPR003593">
    <property type="entry name" value="AAA+_ATPase"/>
</dbReference>
<dbReference type="NCBIfam" id="TIGR02868">
    <property type="entry name" value="CydC"/>
    <property type="match status" value="1"/>
</dbReference>
<dbReference type="Pfam" id="PF00664">
    <property type="entry name" value="ABC_membrane"/>
    <property type="match status" value="1"/>
</dbReference>
<evidence type="ECO:0000256" key="6">
    <source>
        <dbReference type="ARBA" id="ARBA00023136"/>
    </source>
</evidence>
<feature type="transmembrane region" description="Helical" evidence="7">
    <location>
        <begin position="161"/>
        <end position="180"/>
    </location>
</feature>
<dbReference type="Pfam" id="PF00005">
    <property type="entry name" value="ABC_tran"/>
    <property type="match status" value="1"/>
</dbReference>
<evidence type="ECO:0000256" key="3">
    <source>
        <dbReference type="ARBA" id="ARBA00022741"/>
    </source>
</evidence>
<dbReference type="PANTHER" id="PTHR24221">
    <property type="entry name" value="ATP-BINDING CASSETTE SUB-FAMILY B"/>
    <property type="match status" value="1"/>
</dbReference>
<evidence type="ECO:0000256" key="1">
    <source>
        <dbReference type="ARBA" id="ARBA00004141"/>
    </source>
</evidence>
<dbReference type="InterPro" id="IPR011527">
    <property type="entry name" value="ABC1_TM_dom"/>
</dbReference>
<dbReference type="PROSITE" id="PS00211">
    <property type="entry name" value="ABC_TRANSPORTER_1"/>
    <property type="match status" value="1"/>
</dbReference>
<dbReference type="AlphaFoldDB" id="A0A6J7GFQ8"/>
<feature type="transmembrane region" description="Helical" evidence="7">
    <location>
        <begin position="54"/>
        <end position="73"/>
    </location>
</feature>
<evidence type="ECO:0000256" key="7">
    <source>
        <dbReference type="SAM" id="Phobius"/>
    </source>
</evidence>
<evidence type="ECO:0000259" key="9">
    <source>
        <dbReference type="PROSITE" id="PS50929"/>
    </source>
</evidence>
<protein>
    <submittedName>
        <fullName evidence="10">Unannotated protein</fullName>
    </submittedName>
</protein>
<dbReference type="InterPro" id="IPR039421">
    <property type="entry name" value="Type_1_exporter"/>
</dbReference>
<reference evidence="10" key="1">
    <citation type="submission" date="2020-05" db="EMBL/GenBank/DDBJ databases">
        <authorList>
            <person name="Chiriac C."/>
            <person name="Salcher M."/>
            <person name="Ghai R."/>
            <person name="Kavagutti S V."/>
        </authorList>
    </citation>
    <scope>NUCLEOTIDE SEQUENCE</scope>
</reference>
<comment type="subcellular location">
    <subcellularLocation>
        <location evidence="1">Membrane</location>
        <topology evidence="1">Multi-pass membrane protein</topology>
    </subcellularLocation>
</comment>
<evidence type="ECO:0000256" key="5">
    <source>
        <dbReference type="ARBA" id="ARBA00022989"/>
    </source>
</evidence>
<sequence length="537" mass="58594">MKLIHSHLVKTIKPFRKKLLLAASLSGASLFMAVGLLAASAWLISMASTRPPILTLQVAIVAVRFFGLGRGVFRYASRLLEHDAALAIQSAIRQELYKSLERFTPKQFANLKRGQLLRQSVTQTEEIQDIWLRIILPWLSAVIAAVAGISIVAFLLPKAALAISIIFFTSLVTLSFVAAFSSARVKYRQHSDQLFDQIMQSCDSSQEAALFGFNHQLQTQIDIAQDKLDLIDQKESKTVGIAASLHSLFMGAAVIAGAVFAARAFISGDLAGVNVAVITLLPLAIFDNLSVIPSSFSKIRQHLESAVSIEKLLNSAPISKIDFAEPTSFNQITFNNAYPILTGVVINPVSARVQVNSPLVIMGISGAGKSSLINALLGFLPYGGGIDIDGVEVRNIEQESKSSMITVLLQNDYLFNSSIRENLRIANQSASDEQLLAALADVELGELITSLPRGLDTHIGPYGYNFSGGEKQRIRLARVLLRNTPIYVLDEPFEFLDSGQARRLAQTLLDRLQNKLVVIVSHLEIAGTNNLVNFSKR</sequence>
<keyword evidence="3" id="KW-0547">Nucleotide-binding</keyword>
<keyword evidence="2 7" id="KW-0812">Transmembrane</keyword>
<dbReference type="InterPro" id="IPR014223">
    <property type="entry name" value="ABC_CydC/D"/>
</dbReference>